<keyword evidence="3" id="KW-1185">Reference proteome</keyword>
<name>A0A963YVE6_9PROT</name>
<organism evidence="2 3">
    <name type="scientific">Acidisoma silvae</name>
    <dbReference type="NCBI Taxonomy" id="2802396"/>
    <lineage>
        <taxon>Bacteria</taxon>
        <taxon>Pseudomonadati</taxon>
        <taxon>Pseudomonadota</taxon>
        <taxon>Alphaproteobacteria</taxon>
        <taxon>Acetobacterales</taxon>
        <taxon>Acidocellaceae</taxon>
        <taxon>Acidisoma</taxon>
    </lineage>
</organism>
<reference evidence="2" key="2">
    <citation type="submission" date="2021-01" db="EMBL/GenBank/DDBJ databases">
        <authorList>
            <person name="Mieszkin S."/>
            <person name="Pouder E."/>
            <person name="Alain K."/>
        </authorList>
    </citation>
    <scope>NUCLEOTIDE SEQUENCE</scope>
    <source>
        <strain evidence="2">HW T2.11</strain>
    </source>
</reference>
<feature type="region of interest" description="Disordered" evidence="1">
    <location>
        <begin position="179"/>
        <end position="202"/>
    </location>
</feature>
<protein>
    <submittedName>
        <fullName evidence="2">Uncharacterized protein</fullName>
    </submittedName>
</protein>
<evidence type="ECO:0000256" key="1">
    <source>
        <dbReference type="SAM" id="MobiDB-lite"/>
    </source>
</evidence>
<evidence type="ECO:0000313" key="3">
    <source>
        <dbReference type="Proteomes" id="UP000708298"/>
    </source>
</evidence>
<dbReference type="Proteomes" id="UP000708298">
    <property type="component" value="Unassembled WGS sequence"/>
</dbReference>
<gene>
    <name evidence="2" type="ORF">ASILVAE211_20105</name>
</gene>
<evidence type="ECO:0000313" key="2">
    <source>
        <dbReference type="EMBL" id="MCB8877509.1"/>
    </source>
</evidence>
<comment type="caution">
    <text evidence="2">The sequence shown here is derived from an EMBL/GenBank/DDBJ whole genome shotgun (WGS) entry which is preliminary data.</text>
</comment>
<dbReference type="RefSeq" id="WP_227323157.1">
    <property type="nucleotide sequence ID" value="NZ_JAESVB010000014.1"/>
</dbReference>
<proteinExistence type="predicted"/>
<sequence>MTNWDITRQSLRRIEEQRPEIPLVCAPEAPPEAWTTEEGQGLDDKTLAYVIAARPAFDAMREATAQLAALFVLAAAGGRSAQDNPIFAMARSAQAESRDVIRSLRPSPQGAHHHHHLLACSKMLGSACDAASETMHKGQNEKALTLLQKALRQLHFAAAALPGFEVVALNQSCCAAHSASASYSPGDAAGRDIPGIRSKRRF</sequence>
<reference evidence="2" key="1">
    <citation type="journal article" date="2021" name="Microorganisms">
        <title>Acidisoma silvae sp. nov. and Acidisomacellulosilytica sp. nov., Two Acidophilic Bacteria Isolated from Decaying Wood, Hydrolyzing Cellulose and Producing Poly-3-hydroxybutyrate.</title>
        <authorList>
            <person name="Mieszkin S."/>
            <person name="Pouder E."/>
            <person name="Uroz S."/>
            <person name="Simon-Colin C."/>
            <person name="Alain K."/>
        </authorList>
    </citation>
    <scope>NUCLEOTIDE SEQUENCE</scope>
    <source>
        <strain evidence="2">HW T2.11</strain>
    </source>
</reference>
<dbReference type="EMBL" id="JAESVB010000014">
    <property type="protein sequence ID" value="MCB8877509.1"/>
    <property type="molecule type" value="Genomic_DNA"/>
</dbReference>
<dbReference type="AlphaFoldDB" id="A0A963YVE6"/>
<accession>A0A963YVE6</accession>